<keyword evidence="1" id="KW-0472">Membrane</keyword>
<proteinExistence type="predicted"/>
<dbReference type="PANTHER" id="PTHR24148:SF64">
    <property type="entry name" value="HETEROKARYON INCOMPATIBILITY DOMAIN-CONTAINING PROTEIN"/>
    <property type="match status" value="1"/>
</dbReference>
<dbReference type="AlphaFoldDB" id="R7YZZ9"/>
<keyword evidence="4" id="KW-1185">Reference proteome</keyword>
<dbReference type="Pfam" id="PF26639">
    <property type="entry name" value="Het-6_barrel"/>
    <property type="match status" value="1"/>
</dbReference>
<dbReference type="GeneID" id="19904042"/>
<evidence type="ECO:0000256" key="1">
    <source>
        <dbReference type="SAM" id="Phobius"/>
    </source>
</evidence>
<dbReference type="Pfam" id="PF06985">
    <property type="entry name" value="HET"/>
    <property type="match status" value="1"/>
</dbReference>
<dbReference type="OrthoDB" id="5416609at2759"/>
<dbReference type="RefSeq" id="XP_007782794.1">
    <property type="nucleotide sequence ID" value="XM_007784604.1"/>
</dbReference>
<dbReference type="InterPro" id="IPR052895">
    <property type="entry name" value="HetReg/Transcr_Mod"/>
</dbReference>
<keyword evidence="1" id="KW-0812">Transmembrane</keyword>
<dbReference type="OMA" id="MTDPRDR"/>
<dbReference type="STRING" id="1168221.R7YZZ9"/>
<sequence>MPEAPLKDHSIYLPLPADGVSVRLVTIHPSPVTRKSVKCTVRFANLEKKPEYEALSYCWGDPTITEEICVNGASLRITANLASALRALRLADEPRTVWADAICIDQTNIAEKAVQVPLMRQIYASSTGVVVWLGEADAVSDRAMNFMRKLAMKYAEERRSNFKGIEKLKGTSTPQISLYLTGLKRGLVEEDRSYETWKSYQATDALLRRPWFRRTWIVQEVAVAPSVSVICGNQSLEWDQFVAAIELKGMLMGENFQEVMPVALSYHLQLISASREQIRKGDFLSLRDALRRFQPFEATKPVDKIFGLRALLAHPESVVVDYDTPVRRVYQNAAATIIKDSRNLDLLLDCHPITTGPRLPGLPSWVPDWSASDEIRSHALNTVFAQDPFSASLGMATHARFSSGNCCLQVDGLIVDTITLLGRRLSMSEDPTSKYWPKGRWIPKISAYEVILHGLDVIRDWKTVASPGETTDEISARYPTGETYRDVFWQVSFLTLDPTTNDAAAKKWRHSLRAFDNLIQWWTWMELKGLRRAHWLFVCLIAFSWFAVVCVIAIAIGGLVSFNPDRPGALDGSSQAEKVIGRTATGLIGMVPAGSKVGDRITIFKGGKRPFVVRAVGEKWRLVGDSYVHGVMYGGAFDEAKCKMFWIV</sequence>
<protein>
    <recommendedName>
        <fullName evidence="2">Heterokaryon incompatibility domain-containing protein</fullName>
    </recommendedName>
</protein>
<evidence type="ECO:0000259" key="2">
    <source>
        <dbReference type="Pfam" id="PF06985"/>
    </source>
</evidence>
<evidence type="ECO:0000313" key="4">
    <source>
        <dbReference type="Proteomes" id="UP000016924"/>
    </source>
</evidence>
<accession>R7YZZ9</accession>
<reference evidence="4" key="1">
    <citation type="submission" date="2012-06" db="EMBL/GenBank/DDBJ databases">
        <title>The genome sequence of Coniosporium apollinis CBS 100218.</title>
        <authorList>
            <consortium name="The Broad Institute Genome Sequencing Platform"/>
            <person name="Cuomo C."/>
            <person name="Gorbushina A."/>
            <person name="Noack S."/>
            <person name="Walker B."/>
            <person name="Young S.K."/>
            <person name="Zeng Q."/>
            <person name="Gargeya S."/>
            <person name="Fitzgerald M."/>
            <person name="Haas B."/>
            <person name="Abouelleil A."/>
            <person name="Alvarado L."/>
            <person name="Arachchi H.M."/>
            <person name="Berlin A.M."/>
            <person name="Chapman S.B."/>
            <person name="Goldberg J."/>
            <person name="Griggs A."/>
            <person name="Gujja S."/>
            <person name="Hansen M."/>
            <person name="Howarth C."/>
            <person name="Imamovic A."/>
            <person name="Larimer J."/>
            <person name="McCowan C."/>
            <person name="Montmayeur A."/>
            <person name="Murphy C."/>
            <person name="Neiman D."/>
            <person name="Pearson M."/>
            <person name="Priest M."/>
            <person name="Roberts A."/>
            <person name="Saif S."/>
            <person name="Shea T."/>
            <person name="Sisk P."/>
            <person name="Sykes S."/>
            <person name="Wortman J."/>
            <person name="Nusbaum C."/>
            <person name="Birren B."/>
        </authorList>
    </citation>
    <scope>NUCLEOTIDE SEQUENCE [LARGE SCALE GENOMIC DNA]</scope>
    <source>
        <strain evidence="4">CBS 100218</strain>
    </source>
</reference>
<organism evidence="3 4">
    <name type="scientific">Coniosporium apollinis (strain CBS 100218)</name>
    <name type="common">Rock-inhabiting black yeast</name>
    <dbReference type="NCBI Taxonomy" id="1168221"/>
    <lineage>
        <taxon>Eukaryota</taxon>
        <taxon>Fungi</taxon>
        <taxon>Dikarya</taxon>
        <taxon>Ascomycota</taxon>
        <taxon>Pezizomycotina</taxon>
        <taxon>Dothideomycetes</taxon>
        <taxon>Dothideomycetes incertae sedis</taxon>
        <taxon>Coniosporium</taxon>
    </lineage>
</organism>
<keyword evidence="1" id="KW-1133">Transmembrane helix</keyword>
<dbReference type="PANTHER" id="PTHR24148">
    <property type="entry name" value="ANKYRIN REPEAT DOMAIN-CONTAINING PROTEIN 39 HOMOLOG-RELATED"/>
    <property type="match status" value="1"/>
</dbReference>
<dbReference type="Proteomes" id="UP000016924">
    <property type="component" value="Unassembled WGS sequence"/>
</dbReference>
<dbReference type="HOGENOM" id="CLU_004184_7_2_1"/>
<name>R7YZZ9_CONA1</name>
<dbReference type="eggNOG" id="ENOG502SS3X">
    <property type="taxonomic scope" value="Eukaryota"/>
</dbReference>
<feature type="domain" description="Heterokaryon incompatibility" evidence="2">
    <location>
        <begin position="52"/>
        <end position="220"/>
    </location>
</feature>
<dbReference type="InterPro" id="IPR010730">
    <property type="entry name" value="HET"/>
</dbReference>
<feature type="transmembrane region" description="Helical" evidence="1">
    <location>
        <begin position="535"/>
        <end position="560"/>
    </location>
</feature>
<evidence type="ECO:0000313" key="3">
    <source>
        <dbReference type="EMBL" id="EON67477.1"/>
    </source>
</evidence>
<gene>
    <name evidence="3" type="ORF">W97_06731</name>
</gene>
<dbReference type="EMBL" id="JH767587">
    <property type="protein sequence ID" value="EON67477.1"/>
    <property type="molecule type" value="Genomic_DNA"/>
</dbReference>